<evidence type="ECO:0000313" key="1">
    <source>
        <dbReference type="EMBL" id="KAK6304616.1"/>
    </source>
</evidence>
<reference evidence="1 2" key="1">
    <citation type="submission" date="2021-04" db="EMBL/GenBank/DDBJ databases">
        <authorList>
            <person name="De Guttry C."/>
            <person name="Zahm M."/>
            <person name="Klopp C."/>
            <person name="Cabau C."/>
            <person name="Louis A."/>
            <person name="Berthelot C."/>
            <person name="Parey E."/>
            <person name="Roest Crollius H."/>
            <person name="Montfort J."/>
            <person name="Robinson-Rechavi M."/>
            <person name="Bucao C."/>
            <person name="Bouchez O."/>
            <person name="Gislard M."/>
            <person name="Lluch J."/>
            <person name="Milhes M."/>
            <person name="Lampietro C."/>
            <person name="Lopez Roques C."/>
            <person name="Donnadieu C."/>
            <person name="Braasch I."/>
            <person name="Desvignes T."/>
            <person name="Postlethwait J."/>
            <person name="Bobe J."/>
            <person name="Wedekind C."/>
            <person name="Guiguen Y."/>
        </authorList>
    </citation>
    <scope>NUCLEOTIDE SEQUENCE [LARGE SCALE GENOMIC DNA]</scope>
    <source>
        <strain evidence="1">Cs_M1</strain>
        <tissue evidence="1">Blood</tissue>
    </source>
</reference>
<comment type="caution">
    <text evidence="1">The sequence shown here is derived from an EMBL/GenBank/DDBJ whole genome shotgun (WGS) entry which is preliminary data.</text>
</comment>
<keyword evidence="2" id="KW-1185">Reference proteome</keyword>
<sequence length="76" mass="8601">MELLTSHAAGTSSPLRRAIYDNGMMLQQGRTYGTPEKNQERHTQEIGWLKEEVHSLFESLLDAWARGHCGDRGKDS</sequence>
<protein>
    <submittedName>
        <fullName evidence="1">Uncharacterized protein</fullName>
    </submittedName>
</protein>
<accession>A0AAN8LJC7</accession>
<dbReference type="EMBL" id="JAGTTL010000023">
    <property type="protein sequence ID" value="KAK6304616.1"/>
    <property type="molecule type" value="Genomic_DNA"/>
</dbReference>
<dbReference type="AlphaFoldDB" id="A0AAN8LJC7"/>
<gene>
    <name evidence="1" type="ORF">J4Q44_G00252020</name>
</gene>
<proteinExistence type="predicted"/>
<evidence type="ECO:0000313" key="2">
    <source>
        <dbReference type="Proteomes" id="UP001356427"/>
    </source>
</evidence>
<dbReference type="Proteomes" id="UP001356427">
    <property type="component" value="Unassembled WGS sequence"/>
</dbReference>
<organism evidence="1 2">
    <name type="scientific">Coregonus suidteri</name>
    <dbReference type="NCBI Taxonomy" id="861788"/>
    <lineage>
        <taxon>Eukaryota</taxon>
        <taxon>Metazoa</taxon>
        <taxon>Chordata</taxon>
        <taxon>Craniata</taxon>
        <taxon>Vertebrata</taxon>
        <taxon>Euteleostomi</taxon>
        <taxon>Actinopterygii</taxon>
        <taxon>Neopterygii</taxon>
        <taxon>Teleostei</taxon>
        <taxon>Protacanthopterygii</taxon>
        <taxon>Salmoniformes</taxon>
        <taxon>Salmonidae</taxon>
        <taxon>Coregoninae</taxon>
        <taxon>Coregonus</taxon>
    </lineage>
</organism>
<name>A0AAN8LJC7_9TELE</name>